<gene>
    <name evidence="6" type="ORF">FB45DRAFT_340025</name>
</gene>
<dbReference type="PROSITE" id="PS50865">
    <property type="entry name" value="ZF_MYND_2"/>
    <property type="match status" value="1"/>
</dbReference>
<accession>A0AAD7FBD4</accession>
<dbReference type="EMBL" id="JARKIF010000037">
    <property type="protein sequence ID" value="KAJ7609876.1"/>
    <property type="molecule type" value="Genomic_DNA"/>
</dbReference>
<evidence type="ECO:0000256" key="2">
    <source>
        <dbReference type="ARBA" id="ARBA00022771"/>
    </source>
</evidence>
<keyword evidence="2 4" id="KW-0863">Zinc-finger</keyword>
<dbReference type="Proteomes" id="UP001221142">
    <property type="component" value="Unassembled WGS sequence"/>
</dbReference>
<name>A0AAD7FBD4_9AGAR</name>
<keyword evidence="1" id="KW-0479">Metal-binding</keyword>
<reference evidence="6" key="1">
    <citation type="submission" date="2023-03" db="EMBL/GenBank/DDBJ databases">
        <title>Massive genome expansion in bonnet fungi (Mycena s.s.) driven by repeated elements and novel gene families across ecological guilds.</title>
        <authorList>
            <consortium name="Lawrence Berkeley National Laboratory"/>
            <person name="Harder C.B."/>
            <person name="Miyauchi S."/>
            <person name="Viragh M."/>
            <person name="Kuo A."/>
            <person name="Thoen E."/>
            <person name="Andreopoulos B."/>
            <person name="Lu D."/>
            <person name="Skrede I."/>
            <person name="Drula E."/>
            <person name="Henrissat B."/>
            <person name="Morin E."/>
            <person name="Kohler A."/>
            <person name="Barry K."/>
            <person name="LaButti K."/>
            <person name="Morin E."/>
            <person name="Salamov A."/>
            <person name="Lipzen A."/>
            <person name="Mereny Z."/>
            <person name="Hegedus B."/>
            <person name="Baldrian P."/>
            <person name="Stursova M."/>
            <person name="Weitz H."/>
            <person name="Taylor A."/>
            <person name="Grigoriev I.V."/>
            <person name="Nagy L.G."/>
            <person name="Martin F."/>
            <person name="Kauserud H."/>
        </authorList>
    </citation>
    <scope>NUCLEOTIDE SEQUENCE</scope>
    <source>
        <strain evidence="6">9284</strain>
    </source>
</reference>
<protein>
    <recommendedName>
        <fullName evidence="5">MYND-type domain-containing protein</fullName>
    </recommendedName>
</protein>
<evidence type="ECO:0000256" key="3">
    <source>
        <dbReference type="ARBA" id="ARBA00022833"/>
    </source>
</evidence>
<dbReference type="AlphaFoldDB" id="A0AAD7FBD4"/>
<dbReference type="Pfam" id="PF01753">
    <property type="entry name" value="zf-MYND"/>
    <property type="match status" value="1"/>
</dbReference>
<keyword evidence="7" id="KW-1185">Reference proteome</keyword>
<dbReference type="GO" id="GO:0008270">
    <property type="term" value="F:zinc ion binding"/>
    <property type="evidence" value="ECO:0007669"/>
    <property type="project" value="UniProtKB-KW"/>
</dbReference>
<keyword evidence="3" id="KW-0862">Zinc</keyword>
<evidence type="ECO:0000256" key="4">
    <source>
        <dbReference type="PROSITE-ProRule" id="PRU00134"/>
    </source>
</evidence>
<organism evidence="6 7">
    <name type="scientific">Roridomyces roridus</name>
    <dbReference type="NCBI Taxonomy" id="1738132"/>
    <lineage>
        <taxon>Eukaryota</taxon>
        <taxon>Fungi</taxon>
        <taxon>Dikarya</taxon>
        <taxon>Basidiomycota</taxon>
        <taxon>Agaricomycotina</taxon>
        <taxon>Agaricomycetes</taxon>
        <taxon>Agaricomycetidae</taxon>
        <taxon>Agaricales</taxon>
        <taxon>Marasmiineae</taxon>
        <taxon>Mycenaceae</taxon>
        <taxon>Roridomyces</taxon>
    </lineage>
</organism>
<proteinExistence type="predicted"/>
<sequence>MAGRCSGCKAFYYCSKECQIADWRAGHRDFCSSHEHLLLTQLSTDPKLTFTERSFIRTLMSRTYIGVQRGICVHQVRRLASRPADSPPLLFTLFDFCKLPAVVHIRTLVGRPPKVPECIADVVDAFSDEWIDLVSRTKQGRGRMDLHAVRIMNGEVPHVWIIPLRSESADIYEALTALADRVRSGEVEGEEEILEAVDGILAEHQEVMEIH</sequence>
<evidence type="ECO:0000313" key="7">
    <source>
        <dbReference type="Proteomes" id="UP001221142"/>
    </source>
</evidence>
<evidence type="ECO:0000313" key="6">
    <source>
        <dbReference type="EMBL" id="KAJ7609876.1"/>
    </source>
</evidence>
<comment type="caution">
    <text evidence="6">The sequence shown here is derived from an EMBL/GenBank/DDBJ whole genome shotgun (WGS) entry which is preliminary data.</text>
</comment>
<feature type="domain" description="MYND-type" evidence="5">
    <location>
        <begin position="1"/>
        <end position="31"/>
    </location>
</feature>
<dbReference type="InterPro" id="IPR002893">
    <property type="entry name" value="Znf_MYND"/>
</dbReference>
<evidence type="ECO:0000259" key="5">
    <source>
        <dbReference type="PROSITE" id="PS50865"/>
    </source>
</evidence>
<evidence type="ECO:0000256" key="1">
    <source>
        <dbReference type="ARBA" id="ARBA00022723"/>
    </source>
</evidence>
<dbReference type="SUPFAM" id="SSF144232">
    <property type="entry name" value="HIT/MYND zinc finger-like"/>
    <property type="match status" value="1"/>
</dbReference>
<dbReference type="Gene3D" id="6.10.140.2220">
    <property type="match status" value="1"/>
</dbReference>